<evidence type="ECO:0000313" key="2">
    <source>
        <dbReference type="EMBL" id="KHJ77530.1"/>
    </source>
</evidence>
<evidence type="ECO:0000313" key="3">
    <source>
        <dbReference type="Proteomes" id="UP000053660"/>
    </source>
</evidence>
<dbReference type="Proteomes" id="UP000053660">
    <property type="component" value="Unassembled WGS sequence"/>
</dbReference>
<feature type="compositionally biased region" description="Basic and acidic residues" evidence="1">
    <location>
        <begin position="112"/>
        <end position="124"/>
    </location>
</feature>
<proteinExistence type="predicted"/>
<dbReference type="OrthoDB" id="8923679at2759"/>
<sequence>HISTSTRLFRLTALVGRDVRGSAYITQRDSIDILNRSKYGSRSDYGNPASRVQYSRADYGTRVGYTHTENPLQQEEFADDSFDDEEDGSGSTKEEAENDAENIASHYGTTDQYRDTWRRVKANEAIRSAPPPPTSSSRAVSTESGSESSSVWQPQPAPNLTSGFSSFV</sequence>
<feature type="non-terminal residue" evidence="2">
    <location>
        <position position="1"/>
    </location>
</feature>
<keyword evidence="3" id="KW-1185">Reference proteome</keyword>
<dbReference type="EMBL" id="KN610671">
    <property type="protein sequence ID" value="KHJ77530.1"/>
    <property type="molecule type" value="Genomic_DNA"/>
</dbReference>
<gene>
    <name evidence="2" type="ORF">OESDEN_22850</name>
</gene>
<feature type="compositionally biased region" description="Low complexity" evidence="1">
    <location>
        <begin position="135"/>
        <end position="151"/>
    </location>
</feature>
<feature type="compositionally biased region" description="Acidic residues" evidence="1">
    <location>
        <begin position="76"/>
        <end position="88"/>
    </location>
</feature>
<evidence type="ECO:0000256" key="1">
    <source>
        <dbReference type="SAM" id="MobiDB-lite"/>
    </source>
</evidence>
<feature type="compositionally biased region" description="Polar residues" evidence="1">
    <location>
        <begin position="158"/>
        <end position="168"/>
    </location>
</feature>
<name>A0A0B1S2S2_OESDE</name>
<organism evidence="2 3">
    <name type="scientific">Oesophagostomum dentatum</name>
    <name type="common">Nodular worm</name>
    <dbReference type="NCBI Taxonomy" id="61180"/>
    <lineage>
        <taxon>Eukaryota</taxon>
        <taxon>Metazoa</taxon>
        <taxon>Ecdysozoa</taxon>
        <taxon>Nematoda</taxon>
        <taxon>Chromadorea</taxon>
        <taxon>Rhabditida</taxon>
        <taxon>Rhabditina</taxon>
        <taxon>Rhabditomorpha</taxon>
        <taxon>Strongyloidea</taxon>
        <taxon>Strongylidae</taxon>
        <taxon>Oesophagostomum</taxon>
    </lineage>
</organism>
<reference evidence="2 3" key="1">
    <citation type="submission" date="2014-03" db="EMBL/GenBank/DDBJ databases">
        <title>Draft genome of the hookworm Oesophagostomum dentatum.</title>
        <authorList>
            <person name="Mitreva M."/>
        </authorList>
    </citation>
    <scope>NUCLEOTIDE SEQUENCE [LARGE SCALE GENOMIC DNA]</scope>
    <source>
        <strain evidence="2 3">OD-Hann</strain>
    </source>
</reference>
<dbReference type="AlphaFoldDB" id="A0A0B1S2S2"/>
<feature type="region of interest" description="Disordered" evidence="1">
    <location>
        <begin position="62"/>
        <end position="168"/>
    </location>
</feature>
<accession>A0A0B1S2S2</accession>
<protein>
    <submittedName>
        <fullName evidence="2">Uncharacterized protein</fullName>
    </submittedName>
</protein>